<evidence type="ECO:0000256" key="8">
    <source>
        <dbReference type="ARBA" id="ARBA00022737"/>
    </source>
</evidence>
<keyword evidence="11" id="KW-0862">Zinc</keyword>
<dbReference type="SMART" id="SM00184">
    <property type="entry name" value="RING"/>
    <property type="match status" value="1"/>
</dbReference>
<proteinExistence type="inferred from homology"/>
<keyword evidence="9 13" id="KW-0863">Zinc-finger</keyword>
<evidence type="ECO:0000256" key="4">
    <source>
        <dbReference type="ARBA" id="ARBA00005415"/>
    </source>
</evidence>
<dbReference type="EMBL" id="AJWK01005116">
    <property type="status" value="NOT_ANNOTATED_CDS"/>
    <property type="molecule type" value="Genomic_DNA"/>
</dbReference>
<dbReference type="GO" id="GO:0005886">
    <property type="term" value="C:plasma membrane"/>
    <property type="evidence" value="ECO:0007669"/>
    <property type="project" value="TreeGrafter"/>
</dbReference>
<feature type="compositionally biased region" description="Polar residues" evidence="14">
    <location>
        <begin position="492"/>
        <end position="501"/>
    </location>
</feature>
<organism evidence="17 18">
    <name type="scientific">Lutzomyia longipalpis</name>
    <name type="common">Sand fly</name>
    <dbReference type="NCBI Taxonomy" id="7200"/>
    <lineage>
        <taxon>Eukaryota</taxon>
        <taxon>Metazoa</taxon>
        <taxon>Ecdysozoa</taxon>
        <taxon>Arthropoda</taxon>
        <taxon>Hexapoda</taxon>
        <taxon>Insecta</taxon>
        <taxon>Pterygota</taxon>
        <taxon>Neoptera</taxon>
        <taxon>Endopterygota</taxon>
        <taxon>Diptera</taxon>
        <taxon>Nematocera</taxon>
        <taxon>Psychodoidea</taxon>
        <taxon>Psychodidae</taxon>
        <taxon>Lutzomyia</taxon>
        <taxon>Lutzomyia</taxon>
    </lineage>
</organism>
<dbReference type="SMART" id="SM01337">
    <property type="entry name" value="APC10"/>
    <property type="match status" value="1"/>
</dbReference>
<evidence type="ECO:0000256" key="1">
    <source>
        <dbReference type="ARBA" id="ARBA00000333"/>
    </source>
</evidence>
<keyword evidence="10" id="KW-0833">Ubl conjugation pathway</keyword>
<feature type="region of interest" description="Disordered" evidence="14">
    <location>
        <begin position="562"/>
        <end position="622"/>
    </location>
</feature>
<dbReference type="GO" id="GO:0008270">
    <property type="term" value="F:zinc ion binding"/>
    <property type="evidence" value="ECO:0007669"/>
    <property type="project" value="UniProtKB-KW"/>
</dbReference>
<evidence type="ECO:0000256" key="6">
    <source>
        <dbReference type="ARBA" id="ARBA00022679"/>
    </source>
</evidence>
<evidence type="ECO:0000259" key="16">
    <source>
        <dbReference type="PROSITE" id="PS51284"/>
    </source>
</evidence>
<reference evidence="17" key="1">
    <citation type="submission" date="2020-05" db="UniProtKB">
        <authorList>
            <consortium name="EnsemblMetazoa"/>
        </authorList>
    </citation>
    <scope>IDENTIFICATION</scope>
    <source>
        <strain evidence="17">Jacobina</strain>
    </source>
</reference>
<dbReference type="InterPro" id="IPR014756">
    <property type="entry name" value="Ig_E-set"/>
</dbReference>
<dbReference type="EnsemblMetazoa" id="LLOJ001460-RA">
    <property type="protein sequence ID" value="LLOJ001460-PA"/>
    <property type="gene ID" value="LLOJ001460"/>
</dbReference>
<feature type="domain" description="RING-type" evidence="15">
    <location>
        <begin position="2032"/>
        <end position="2083"/>
    </location>
</feature>
<evidence type="ECO:0000313" key="17">
    <source>
        <dbReference type="EnsemblMetazoa" id="LLOJ001460-PA"/>
    </source>
</evidence>
<feature type="region of interest" description="Disordered" evidence="14">
    <location>
        <begin position="325"/>
        <end position="352"/>
    </location>
</feature>
<dbReference type="EMBL" id="AJWK01005118">
    <property type="status" value="NOT_ANNOTATED_CDS"/>
    <property type="molecule type" value="Genomic_DNA"/>
</dbReference>
<evidence type="ECO:0000256" key="12">
    <source>
        <dbReference type="ARBA" id="ARBA00023273"/>
    </source>
</evidence>
<feature type="compositionally biased region" description="Basic residues" evidence="14">
    <location>
        <begin position="575"/>
        <end position="584"/>
    </location>
</feature>
<feature type="domain" description="DOC" evidence="16">
    <location>
        <begin position="1322"/>
        <end position="1503"/>
    </location>
</feature>
<evidence type="ECO:0000256" key="13">
    <source>
        <dbReference type="PROSITE-ProRule" id="PRU00175"/>
    </source>
</evidence>
<dbReference type="GO" id="GO:0061630">
    <property type="term" value="F:ubiquitin protein ligase activity"/>
    <property type="evidence" value="ECO:0007669"/>
    <property type="project" value="UniProtKB-EC"/>
</dbReference>
<dbReference type="Gene3D" id="2.60.120.260">
    <property type="entry name" value="Galactose-binding domain-like"/>
    <property type="match status" value="1"/>
</dbReference>
<keyword evidence="7" id="KW-0479">Metal-binding</keyword>
<feature type="compositionally biased region" description="Polar residues" evidence="14">
    <location>
        <begin position="424"/>
        <end position="437"/>
    </location>
</feature>
<evidence type="ECO:0000256" key="3">
    <source>
        <dbReference type="ARBA" id="ARBA00004906"/>
    </source>
</evidence>
<evidence type="ECO:0000256" key="14">
    <source>
        <dbReference type="SAM" id="MobiDB-lite"/>
    </source>
</evidence>
<feature type="region of interest" description="Disordered" evidence="14">
    <location>
        <begin position="365"/>
        <end position="437"/>
    </location>
</feature>
<dbReference type="Proteomes" id="UP000092461">
    <property type="component" value="Unassembled WGS sequence"/>
</dbReference>
<feature type="compositionally biased region" description="Polar residues" evidence="14">
    <location>
        <begin position="588"/>
        <end position="622"/>
    </location>
</feature>
<evidence type="ECO:0000256" key="9">
    <source>
        <dbReference type="ARBA" id="ARBA00022771"/>
    </source>
</evidence>
<dbReference type="GO" id="GO:0099174">
    <property type="term" value="P:regulation of presynapse organization"/>
    <property type="evidence" value="ECO:0007669"/>
    <property type="project" value="UniProtKB-ARBA"/>
</dbReference>
<name>A0A1B0CBG1_LUTLO</name>
<dbReference type="Pfam" id="PF03256">
    <property type="entry name" value="ANAPC10"/>
    <property type="match status" value="1"/>
</dbReference>
<dbReference type="GO" id="GO:0008582">
    <property type="term" value="P:regulation of synaptic assembly at neuromuscular junction"/>
    <property type="evidence" value="ECO:0007669"/>
    <property type="project" value="TreeGrafter"/>
</dbReference>
<dbReference type="EMBL" id="AJWK01005117">
    <property type="status" value="NOT_ANNOTATED_CDS"/>
    <property type="molecule type" value="Genomic_DNA"/>
</dbReference>
<comment type="pathway">
    <text evidence="3">Protein modification; protein ubiquitination.</text>
</comment>
<dbReference type="CDD" id="cd19799">
    <property type="entry name" value="Bbox2_MYCBP2"/>
    <property type="match status" value="1"/>
</dbReference>
<dbReference type="CDD" id="cd16463">
    <property type="entry name" value="RING-H2_PHR"/>
    <property type="match status" value="1"/>
</dbReference>
<evidence type="ECO:0000256" key="7">
    <source>
        <dbReference type="ARBA" id="ARBA00022723"/>
    </source>
</evidence>
<keyword evidence="8" id="KW-0677">Repeat</keyword>
<comment type="catalytic activity">
    <reaction evidence="1">
        <text>[E2 ubiquitin-conjugating enzyme]-S-ubiquitinyl-L-cysteine + [acceptor protein]-L-threonine = [E2 ubiquitin-conjugating enzyme]-L-cysteine + [acceptor protein]-3-O-ubiquitinyl-L-threonine.</text>
        <dbReference type="EC" id="2.3.2.33"/>
    </reaction>
</comment>
<keyword evidence="12" id="KW-0966">Cell projection</keyword>
<feature type="compositionally biased region" description="Basic and acidic residues" evidence="14">
    <location>
        <begin position="404"/>
        <end position="420"/>
    </location>
</feature>
<keyword evidence="18" id="KW-1185">Reference proteome</keyword>
<evidence type="ECO:0000256" key="2">
    <source>
        <dbReference type="ARBA" id="ARBA00004489"/>
    </source>
</evidence>
<evidence type="ECO:0000256" key="11">
    <source>
        <dbReference type="ARBA" id="ARBA00022833"/>
    </source>
</evidence>
<dbReference type="GO" id="GO:0007411">
    <property type="term" value="P:axon guidance"/>
    <property type="evidence" value="ECO:0007669"/>
    <property type="project" value="TreeGrafter"/>
</dbReference>
<evidence type="ECO:0000256" key="5">
    <source>
        <dbReference type="ARBA" id="ARBA00012249"/>
    </source>
</evidence>
<dbReference type="VEuPathDB" id="VectorBase:LLONM1_009029"/>
<dbReference type="GO" id="GO:0005634">
    <property type="term" value="C:nucleus"/>
    <property type="evidence" value="ECO:0007669"/>
    <property type="project" value="TreeGrafter"/>
</dbReference>
<protein>
    <recommendedName>
        <fullName evidence="5">RCR-type E3 ubiquitin transferase</fullName>
        <ecNumber evidence="5">2.3.2.33</ecNumber>
    </recommendedName>
</protein>
<dbReference type="FunFam" id="3.30.40.10:FF:000078">
    <property type="entry name" value="E3 ubiquitin-protein ligase MYCBP2 isoform X1"/>
    <property type="match status" value="1"/>
</dbReference>
<dbReference type="InterPro" id="IPR004939">
    <property type="entry name" value="APC_su10/DOC_dom"/>
</dbReference>
<dbReference type="PROSITE" id="PS50089">
    <property type="entry name" value="ZF_RING_2"/>
    <property type="match status" value="1"/>
</dbReference>
<keyword evidence="6" id="KW-0808">Transferase</keyword>
<sequence>MPFAILSPCRSHSNERQFLKDFVTCAPGSSGARLAAWLQPEPRLDTNKCELKSIIEPIHYGWPTQLTIVTRDQYGDLVLVADLRVEITAIPVEATGHGSRKMRRMSFLTSNDLAPPPKIPYEPTMKDRMCYKAITFMKAYEEYSFEELRFVNPIQTRIVETLTAKNMEDGTFAVAWTPNSVGNFCLTVTIDGIPLENITRVEVKEAGIPPPPSNIKRVEPPNKLRRFRTKNSAGLRIRAHPTLQSEQVGIIKMDGIISYIDEVENDDGVWVRLSTESIRQHCTNAWYPTEAWCLQYNQHIGKMLLHPVVETTVTKCVLERIRKNSTTDSESFDPETLVEPQPKHKISSPSKKGFDFFSSNKFTPPLTSDLPPAGGSPFVFQSKGSRGSLERQPKGEAAGSFSGDTKRADCEASSSRDDSPRVGNLSQSPNQSTNLGSTIAGVVGGGASKLQALSKWFKGDSVECKDFARRKSDFHEFASVSVRDIVKAIGGQDSTKSNGNGVTPPCGSRSSSPVAIPQQKHPDPGRLQSAEDFSSASPDETVGKFADGSDYSLGAGNFAIGTNCPANPEGSSPKRSPRKSRGRKLSPGIQQLNVTDREGSINQTPPGNDKSISSGDGTETDFLTRSTVPKKALPPALAESLRAVFAAFLWHEGIVHDAMACASFLKFHPTLSKQGAVVVTRGEAKDSSLTKEQKAQQRHSVEVANAGNYLNIRPSTLEALAKSGNSSVHNRRRGDKCKLHALPEIVTVLPPALRCLVYLWEQLCLNCVQLVQSNALATFTDQPAKESPPNRSTRDVFGEFNCETRKGRKKKKDEGSYCEMCEIFLPIPVTYHMRIVHPGCGKSANGKGYNSVGTYCKGWAGNCGDGGKGATSWYLLCEKCRDKNLPGQKNINLNCSPQAAGDKIESLFGLKTSLIVNSDIYTMMKENALFLLELSSNGIGSVTADQKRSPQQIPIMTEDQVNQLTSDMHKPSTSRGDAGRESLNQKMLNRLSGIRISPKDGRAPVSEMSFDSIDQTGTDILGQLNTSSNLKFHRSYSMGQGWNGQSRNYSKFYGGGQNQEASSNQIDSGSRVVLRRRNNSTCDSDAGSLLLCYPSNNLRKLVPDEFIGASCVVQSAAAPPQTVDELEGNTNVNAEQAGMPSCSGKKKDGGVAACLMSRPVMAFILKQHDLTKLRFAMKRSLRVATCRIYSLQALNWLMRTVTQTICLHDLMWWFVTSLTPVSEERVEPDGEIALEHPVSTTQLSGHVSSVLTQSLHAFLQTVADLTLLLPAGSSLQRTAIQCFGIRFRQADHQFLHRSRVFGNISKILSRSDEQNENMVLSSTAALQESNYNAQNSGTRISTLMDLQGMFELTVSSRQAMAGALLDNSTETFWESDEEDRNKSKIIDISMNKLNFVCRQIFVHIDNSRDIGNKVQNIMFYAGQSLGDTSLLKSVDIEGVANQGAWISATVRDESSTHFRLVLSGQDPTLRVRSIRLMGYPLMEDRLMAFKHNLKLTNSLQIQHRNCEAETLRVFRLITAQVFGKLILGEQQQQQQEYPSENYATVAMESSGASLQADSLDMREHMVGILFSRSKLSHLQKQVIVHIVHAIRKEAQRSKEEWEALNAVAQIDGKSDVSSENSRPPDTYCFEMLSMVLALSGSTVGRSYLSHQYGLLKDLLTLLHTGSDRVQRQVTALLRRMLPEISPDSLGDLLGITKMPPTDFSIVNQSGGDFDMKRLGIIDIFLAVVAKSLQLQVKIKSTTVTNGAPGAGKNPPVVKLSHCIDFNIHNLKGSLEKREEFIDLGDSSWEEGEQSAIEEVHELEEDSQRSPEICIKTATLWLALASLCVLDTDHVERLSSGQWSKPSESRPLCSNHDDGVTPAVIQCDACGSLCCDCDRFLHLNRRTRSHHRTVCKEEEEAIRVELHESCGRTKLFWLLALADYKTLKAMVEFRDGSNTIISGPPGSVGRCRFCGATGNSGLLAVGNVCADAQCQEYAAVACAKVRPCGHPCGGVAGEAKCLPCLQHLCAARENEQAESTREPRLTQDADDMCMICFTEALSYAPAIQLDCGHVFHFHCCKAVLTRRWTGPRISFGFSQCPICKGDIQHTLLAEILEPINVLKDDVKRKAIMRLEYEGIESLSAERDLTTYAMDRYAYYVCYKCQKAYYGGEARCDAEIGDNFDPQELVCGGCSDVARAQMCPKHGTDFLEYKCRYCCSVAVFFCFGTTHFCDTCHDDFQRLTNIPKNKLPRCPAGPKAKQLLGEDCPLHIAHPATGEEFALGCGICRNAQTF</sequence>
<dbReference type="InterPro" id="IPR001841">
    <property type="entry name" value="Znf_RING"/>
</dbReference>
<dbReference type="EC" id="2.3.2.33" evidence="5"/>
<dbReference type="VEuPathDB" id="VectorBase:LLOJ001460"/>
<evidence type="ECO:0000256" key="10">
    <source>
        <dbReference type="ARBA" id="ARBA00022786"/>
    </source>
</evidence>
<dbReference type="SUPFAM" id="SSF49785">
    <property type="entry name" value="Galactose-binding domain-like"/>
    <property type="match status" value="1"/>
</dbReference>
<evidence type="ECO:0000313" key="18">
    <source>
        <dbReference type="Proteomes" id="UP000092461"/>
    </source>
</evidence>
<accession>A0A1B0CBG1</accession>
<dbReference type="SUPFAM" id="SSF81296">
    <property type="entry name" value="E set domains"/>
    <property type="match status" value="1"/>
</dbReference>
<comment type="subcellular location">
    <subcellularLocation>
        <location evidence="2">Cell projection</location>
        <location evidence="2">Axon</location>
    </subcellularLocation>
</comment>
<dbReference type="InterPro" id="IPR008979">
    <property type="entry name" value="Galactose-bd-like_sf"/>
</dbReference>
<evidence type="ECO:0000259" key="15">
    <source>
        <dbReference type="PROSITE" id="PS50089"/>
    </source>
</evidence>
<dbReference type="PANTHER" id="PTHR45943:SF1">
    <property type="entry name" value="E3 UBIQUITIN-PROTEIN LIGASE MYCBP2"/>
    <property type="match status" value="1"/>
</dbReference>
<dbReference type="PANTHER" id="PTHR45943">
    <property type="entry name" value="E3 UBIQUITIN-PROTEIN LIGASE MYCBP2"/>
    <property type="match status" value="1"/>
</dbReference>
<dbReference type="SUPFAM" id="SSF57850">
    <property type="entry name" value="RING/U-box"/>
    <property type="match status" value="1"/>
</dbReference>
<feature type="region of interest" description="Disordered" evidence="14">
    <location>
        <begin position="491"/>
        <end position="548"/>
    </location>
</feature>
<dbReference type="PROSITE" id="PS51284">
    <property type="entry name" value="DOC"/>
    <property type="match status" value="1"/>
</dbReference>
<comment type="similarity">
    <text evidence="4">Belongs to the RING-Cys relay (RCR) family.</text>
</comment>
<dbReference type="InterPro" id="IPR013083">
    <property type="entry name" value="Znf_RING/FYVE/PHD"/>
</dbReference>
<dbReference type="Gene3D" id="3.30.40.10">
    <property type="entry name" value="Zinc/RING finger domain, C3HC4 (zinc finger)"/>
    <property type="match status" value="1"/>
</dbReference>
<dbReference type="GO" id="GO:0030424">
    <property type="term" value="C:axon"/>
    <property type="evidence" value="ECO:0007669"/>
    <property type="project" value="UniProtKB-SubCell"/>
</dbReference>